<dbReference type="EMBL" id="MGHH01000007">
    <property type="protein sequence ID" value="OGM64900.1"/>
    <property type="molecule type" value="Genomic_DNA"/>
</dbReference>
<accession>A0A1F8BLQ8</accession>
<dbReference type="Gene3D" id="3.40.50.150">
    <property type="entry name" value="Vaccinia Virus protein VP39"/>
    <property type="match status" value="1"/>
</dbReference>
<name>A0A1F8BLQ8_9BACT</name>
<sequence>MYEEIDAVLIDLEKYLKKFLRTNKPLKHLMRDSFVDHKGRYKSDLQIISKFCNKKGRILDVGSAPCHLIYCLSKLGYNVVGLDIDPSVVGPFLKENKLVVIKCDLEVDTIPFKRKSFDFIIFNEIFEHLKIDPIGTLKKIHSLLKPGGLFILTTPNLYSIHKIIMFNLGMSFNNAYFEFKKMEKYGYMGHIREYSTKEMRLLLEEAGFKIIKVLYRNYSRFSDNNLIKKMRLVPLAYGLDLFSYIVPKLRFSQVIICKS</sequence>
<dbReference type="CDD" id="cd02440">
    <property type="entry name" value="AdoMet_MTases"/>
    <property type="match status" value="1"/>
</dbReference>
<dbReference type="STRING" id="1802521.A2893_04570"/>
<dbReference type="AlphaFoldDB" id="A0A1F8BLQ8"/>
<dbReference type="Proteomes" id="UP000176725">
    <property type="component" value="Unassembled WGS sequence"/>
</dbReference>
<organism evidence="1 2">
    <name type="scientific">Candidatus Woesebacteria bacterium RIFCSPLOWO2_01_FULL_39_25</name>
    <dbReference type="NCBI Taxonomy" id="1802521"/>
    <lineage>
        <taxon>Bacteria</taxon>
        <taxon>Candidatus Woeseibacteriota</taxon>
    </lineage>
</organism>
<dbReference type="PANTHER" id="PTHR43861">
    <property type="entry name" value="TRANS-ACONITATE 2-METHYLTRANSFERASE-RELATED"/>
    <property type="match status" value="1"/>
</dbReference>
<dbReference type="Pfam" id="PF13489">
    <property type="entry name" value="Methyltransf_23"/>
    <property type="match status" value="1"/>
</dbReference>
<gene>
    <name evidence="1" type="ORF">A2893_04570</name>
</gene>
<comment type="caution">
    <text evidence="1">The sequence shown here is derived from an EMBL/GenBank/DDBJ whole genome shotgun (WGS) entry which is preliminary data.</text>
</comment>
<evidence type="ECO:0008006" key="3">
    <source>
        <dbReference type="Google" id="ProtNLM"/>
    </source>
</evidence>
<dbReference type="SUPFAM" id="SSF53335">
    <property type="entry name" value="S-adenosyl-L-methionine-dependent methyltransferases"/>
    <property type="match status" value="1"/>
</dbReference>
<evidence type="ECO:0000313" key="2">
    <source>
        <dbReference type="Proteomes" id="UP000176725"/>
    </source>
</evidence>
<protein>
    <recommendedName>
        <fullName evidence="3">Methyltransferase type 11 domain-containing protein</fullName>
    </recommendedName>
</protein>
<evidence type="ECO:0000313" key="1">
    <source>
        <dbReference type="EMBL" id="OGM64900.1"/>
    </source>
</evidence>
<proteinExistence type="predicted"/>
<reference evidence="1 2" key="1">
    <citation type="journal article" date="2016" name="Nat. Commun.">
        <title>Thousands of microbial genomes shed light on interconnected biogeochemical processes in an aquifer system.</title>
        <authorList>
            <person name="Anantharaman K."/>
            <person name="Brown C.T."/>
            <person name="Hug L.A."/>
            <person name="Sharon I."/>
            <person name="Castelle C.J."/>
            <person name="Probst A.J."/>
            <person name="Thomas B.C."/>
            <person name="Singh A."/>
            <person name="Wilkins M.J."/>
            <person name="Karaoz U."/>
            <person name="Brodie E.L."/>
            <person name="Williams K.H."/>
            <person name="Hubbard S.S."/>
            <person name="Banfield J.F."/>
        </authorList>
    </citation>
    <scope>NUCLEOTIDE SEQUENCE [LARGE SCALE GENOMIC DNA]</scope>
</reference>
<dbReference type="InterPro" id="IPR029063">
    <property type="entry name" value="SAM-dependent_MTases_sf"/>
</dbReference>